<gene>
    <name evidence="4" type="ORF">SAMN05421736_11518</name>
</gene>
<dbReference type="Gene3D" id="1.25.40.680">
    <property type="entry name" value="Type VII secretion system EssB, C-terminal-like domain"/>
    <property type="match status" value="1"/>
</dbReference>
<keyword evidence="3" id="KW-0812">Transmembrane</keyword>
<dbReference type="OrthoDB" id="4975281at2"/>
<sequence length="419" mass="49194">MKEKKVQFDTLNLYFQTEGSVWQTKIAKSLTQVKDIRQLGLMTELSEHFVPVTVQEEEDLFSLSFTVDQEKKQWKDVKQLHRNEKLRLLCNVAKLENWLSTRVTFFLHPENLVFDDNLMPSIIYRGIRDLFPPYEMKENHFLKQLKCFSIALLSKVHTFDDLYHGSLKNAKETEFERKVMESDNLHDLITYLEECYQKEQKHTEKTMELVPKKRFRLFKQLAIIMITLSVLLAAPLAYYVFVQVPYQDKLLTSHGHFLANDYGSVISSLRGEDAEKLPMRNKYILAYSYVQVEELPDSDKEAIMRNISLRSDENYLLYWIYNGRGNFEESIETAKYLDDPRLIMYGLIMQIEQAKNNPKLTGSEREEELRGLQDELDKYKETYIDTDEEELGSTDGDAAENQEAADDEAEQQETEEDSD</sequence>
<dbReference type="Pfam" id="PF10140">
    <property type="entry name" value="YukC"/>
    <property type="match status" value="1"/>
</dbReference>
<protein>
    <submittedName>
        <fullName evidence="4">Type VII secretion protein EssB</fullName>
    </submittedName>
</protein>
<dbReference type="Gene3D" id="1.10.510.10">
    <property type="entry name" value="Transferase(Phosphotransferase) domain 1"/>
    <property type="match status" value="1"/>
</dbReference>
<keyword evidence="3" id="KW-0472">Membrane</keyword>
<evidence type="ECO:0000313" key="5">
    <source>
        <dbReference type="Proteomes" id="UP000198935"/>
    </source>
</evidence>
<proteinExistence type="inferred from homology"/>
<feature type="compositionally biased region" description="Basic and acidic residues" evidence="2">
    <location>
        <begin position="362"/>
        <end position="383"/>
    </location>
</feature>
<dbReference type="EMBL" id="FNPI01000015">
    <property type="protein sequence ID" value="SDZ50468.1"/>
    <property type="molecule type" value="Genomic_DNA"/>
</dbReference>
<accession>A0A1H3TKS5</accession>
<feature type="transmembrane region" description="Helical" evidence="3">
    <location>
        <begin position="221"/>
        <end position="241"/>
    </location>
</feature>
<dbReference type="Proteomes" id="UP000198935">
    <property type="component" value="Unassembled WGS sequence"/>
</dbReference>
<reference evidence="5" key="1">
    <citation type="submission" date="2016-10" db="EMBL/GenBank/DDBJ databases">
        <authorList>
            <person name="Varghese N."/>
            <person name="Submissions S."/>
        </authorList>
    </citation>
    <scope>NUCLEOTIDE SEQUENCE [LARGE SCALE GENOMIC DNA]</scope>
    <source>
        <strain evidence="5">SP</strain>
    </source>
</reference>
<dbReference type="InterPro" id="IPR042565">
    <property type="entry name" value="T7SS_EssB_C"/>
</dbReference>
<feature type="compositionally biased region" description="Acidic residues" evidence="2">
    <location>
        <begin position="384"/>
        <end position="419"/>
    </location>
</feature>
<organism evidence="4 5">
    <name type="scientific">Evansella caseinilytica</name>
    <dbReference type="NCBI Taxonomy" id="1503961"/>
    <lineage>
        <taxon>Bacteria</taxon>
        <taxon>Bacillati</taxon>
        <taxon>Bacillota</taxon>
        <taxon>Bacilli</taxon>
        <taxon>Bacillales</taxon>
        <taxon>Bacillaceae</taxon>
        <taxon>Evansella</taxon>
    </lineage>
</organism>
<keyword evidence="3" id="KW-1133">Transmembrane helix</keyword>
<name>A0A1H3TKS5_9BACI</name>
<evidence type="ECO:0000256" key="3">
    <source>
        <dbReference type="SAM" id="Phobius"/>
    </source>
</evidence>
<keyword evidence="5" id="KW-1185">Reference proteome</keyword>
<evidence type="ECO:0000313" key="4">
    <source>
        <dbReference type="EMBL" id="SDZ50468.1"/>
    </source>
</evidence>
<comment type="similarity">
    <text evidence="1">Belongs to the EssB family.</text>
</comment>
<dbReference type="STRING" id="1503961.SAMN05421736_11518"/>
<evidence type="ECO:0000256" key="2">
    <source>
        <dbReference type="SAM" id="MobiDB-lite"/>
    </source>
</evidence>
<dbReference type="NCBIfam" id="TIGR03926">
    <property type="entry name" value="T7_EssB"/>
    <property type="match status" value="1"/>
</dbReference>
<dbReference type="AlphaFoldDB" id="A0A1H3TKS5"/>
<dbReference type="InterPro" id="IPR018778">
    <property type="entry name" value="T7SS_EssB"/>
</dbReference>
<feature type="region of interest" description="Disordered" evidence="2">
    <location>
        <begin position="357"/>
        <end position="419"/>
    </location>
</feature>
<evidence type="ECO:0000256" key="1">
    <source>
        <dbReference type="ARBA" id="ARBA00010163"/>
    </source>
</evidence>